<dbReference type="Gene3D" id="3.40.50.720">
    <property type="entry name" value="NAD(P)-binding Rossmann-like Domain"/>
    <property type="match status" value="1"/>
</dbReference>
<dbReference type="GO" id="GO:0051287">
    <property type="term" value="F:NAD binding"/>
    <property type="evidence" value="ECO:0007669"/>
    <property type="project" value="InterPro"/>
</dbReference>
<dbReference type="Pfam" id="PF16924">
    <property type="entry name" value="DpaA_N"/>
    <property type="match status" value="1"/>
</dbReference>
<evidence type="ECO:0000313" key="3">
    <source>
        <dbReference type="EMBL" id="CDC77205.1"/>
    </source>
</evidence>
<gene>
    <name evidence="3" type="ORF">BN580_00334</name>
    <name evidence="4" type="ORF">MR241_05270</name>
</gene>
<sequence length="288" mass="30102">MNRKNAKILLIGGDLRQLTAADELKRLGYTVSVCGFGTYAGAEYKDGIHLPDGTDAVLLPVPVFRGEYMNLPFSEERVTPERLSGILRGHTRLVCGGMIPAELSGELEKSGAAVYDLCESDGFNIMNAVPTAEGAAAVAMDNMKITLAGCSAAVIGFGRVGKALCRLLSAMGAHVTAVSRSERDLAGSEACGYIPADHSALPGIAGEQDVIFNTVPHTVVTEEVLAAMKKDAPLIDLASRPGGVDTMAASRLGIRVISALSLPGKVAPVTAGKIIAKCLDKRLREAVL</sequence>
<evidence type="ECO:0000259" key="1">
    <source>
        <dbReference type="Pfam" id="PF02826"/>
    </source>
</evidence>
<protein>
    <submittedName>
        <fullName evidence="3">D-isomer specific 2-hydroxyacid dehydrogenase NAD binding domain</fullName>
    </submittedName>
    <submittedName>
        <fullName evidence="4">NAD(P)-binding domain-containing protein</fullName>
    </submittedName>
</protein>
<organism evidence="3 5">
    <name type="scientific">Candidatus Colimorpha enterica</name>
    <dbReference type="NCBI Taxonomy" id="3083063"/>
    <lineage>
        <taxon>Bacteria</taxon>
        <taxon>Pseudomonadati</taxon>
        <taxon>Bacteroidota</taxon>
        <taxon>Bacteroidia</taxon>
        <taxon>Bacteroidales</taxon>
        <taxon>Candidatus Colimorpha</taxon>
    </lineage>
</organism>
<comment type="caution">
    <text evidence="3">The sequence shown here is derived from an EMBL/GenBank/DDBJ whole genome shotgun (WGS) entry which is preliminary data.</text>
</comment>
<feature type="domain" description="Dipicolinate synthase subunit A N-terminal" evidence="2">
    <location>
        <begin position="7"/>
        <end position="117"/>
    </location>
</feature>
<dbReference type="EMBL" id="CBFW010000422">
    <property type="protein sequence ID" value="CDC77205.1"/>
    <property type="molecule type" value="Genomic_DNA"/>
</dbReference>
<reference evidence="4 6" key="2">
    <citation type="submission" date="2022-03" db="EMBL/GenBank/DDBJ databases">
        <title>Metagenome-assembled genomes from swine fecal metagenomes.</title>
        <authorList>
            <person name="Holman D.B."/>
            <person name="Kommadath A."/>
        </authorList>
    </citation>
    <scope>NUCLEOTIDE SEQUENCE [LARGE SCALE GENOMIC DNA]</scope>
    <source>
        <strain evidence="4">SUG147</strain>
    </source>
</reference>
<name>R6TYF6_9BACT</name>
<reference evidence="3" key="1">
    <citation type="submission" date="2012-11" db="EMBL/GenBank/DDBJ databases">
        <title>Dependencies among metagenomic species, viruses, plasmids and units of genetic variation.</title>
        <authorList>
            <person name="Nielsen H.B."/>
            <person name="Almeida M."/>
            <person name="Juncker A.S."/>
            <person name="Rasmussen S."/>
            <person name="Li J."/>
            <person name="Sunagawa S."/>
            <person name="Plichta D."/>
            <person name="Gautier L."/>
            <person name="Le Chatelier E."/>
            <person name="Peletier E."/>
            <person name="Bonde I."/>
            <person name="Nielsen T."/>
            <person name="Manichanh C."/>
            <person name="Arumugam M."/>
            <person name="Batto J."/>
            <person name="Santos M.B.Q.D."/>
            <person name="Blom N."/>
            <person name="Borruel N."/>
            <person name="Burgdorf K.S."/>
            <person name="Boumezbeur F."/>
            <person name="Casellas F."/>
            <person name="Dore J."/>
            <person name="Guarner F."/>
            <person name="Hansen T."/>
            <person name="Hildebrand F."/>
            <person name="Kaas R.S."/>
            <person name="Kennedy S."/>
            <person name="Kristiansen K."/>
            <person name="Kultima J.R."/>
            <person name="Leonard P."/>
            <person name="Levenez F."/>
            <person name="Lund O."/>
            <person name="Moumen B."/>
            <person name="Le Paslier D."/>
            <person name="Pons N."/>
            <person name="Pedersen O."/>
            <person name="Prifti E."/>
            <person name="Qin J."/>
            <person name="Raes J."/>
            <person name="Tap J."/>
            <person name="Tims S."/>
            <person name="Ussery D.W."/>
            <person name="Yamada T."/>
            <person name="MetaHit consortium"/>
            <person name="Renault P."/>
            <person name="Sicheritz-Ponten T."/>
            <person name="Bork P."/>
            <person name="Wang J."/>
            <person name="Brunak S."/>
            <person name="Ehrlich S.D."/>
        </authorList>
    </citation>
    <scope>NUCLEOTIDE SEQUENCE [LARGE SCALE GENOMIC DNA]</scope>
</reference>
<feature type="domain" description="D-isomer specific 2-hydroxyacid dehydrogenase NAD-binding" evidence="1">
    <location>
        <begin position="142"/>
        <end position="244"/>
    </location>
</feature>
<evidence type="ECO:0000313" key="4">
    <source>
        <dbReference type="EMBL" id="MCI5755685.1"/>
    </source>
</evidence>
<proteinExistence type="predicted"/>
<dbReference type="EMBL" id="JALEMU010000082">
    <property type="protein sequence ID" value="MCI5755685.1"/>
    <property type="molecule type" value="Genomic_DNA"/>
</dbReference>
<dbReference type="STRING" id="1263015.BN580_00334"/>
<evidence type="ECO:0000259" key="2">
    <source>
        <dbReference type="Pfam" id="PF16924"/>
    </source>
</evidence>
<evidence type="ECO:0000313" key="6">
    <source>
        <dbReference type="Proteomes" id="UP001139365"/>
    </source>
</evidence>
<dbReference type="InterPro" id="IPR031629">
    <property type="entry name" value="DpaA_N"/>
</dbReference>
<dbReference type="Proteomes" id="UP001139365">
    <property type="component" value="Unassembled WGS sequence"/>
</dbReference>
<accession>R6TYF6</accession>
<evidence type="ECO:0000313" key="5">
    <source>
        <dbReference type="Proteomes" id="UP000017938"/>
    </source>
</evidence>
<dbReference type="Pfam" id="PF02826">
    <property type="entry name" value="2-Hacid_dh_C"/>
    <property type="match status" value="1"/>
</dbReference>
<dbReference type="SUPFAM" id="SSF51735">
    <property type="entry name" value="NAD(P)-binding Rossmann-fold domains"/>
    <property type="match status" value="1"/>
</dbReference>
<dbReference type="AlphaFoldDB" id="R6TYF6"/>
<dbReference type="InterPro" id="IPR036291">
    <property type="entry name" value="NAD(P)-bd_dom_sf"/>
</dbReference>
<dbReference type="InterPro" id="IPR006140">
    <property type="entry name" value="D-isomer_DH_NAD-bd"/>
</dbReference>
<dbReference type="Proteomes" id="UP000017938">
    <property type="component" value="Unassembled WGS sequence"/>
</dbReference>